<evidence type="ECO:0000256" key="1">
    <source>
        <dbReference type="SAM" id="MobiDB-lite"/>
    </source>
</evidence>
<gene>
    <name evidence="2" type="ORF">CTEN210_13302</name>
</gene>
<evidence type="ECO:0000313" key="3">
    <source>
        <dbReference type="Proteomes" id="UP001054902"/>
    </source>
</evidence>
<evidence type="ECO:0000313" key="2">
    <source>
        <dbReference type="EMBL" id="GFH56826.1"/>
    </source>
</evidence>
<feature type="compositionally biased region" description="Basic and acidic residues" evidence="1">
    <location>
        <begin position="66"/>
        <end position="84"/>
    </location>
</feature>
<feature type="compositionally biased region" description="Polar residues" evidence="1">
    <location>
        <begin position="8"/>
        <end position="25"/>
    </location>
</feature>
<feature type="compositionally biased region" description="Basic and acidic residues" evidence="1">
    <location>
        <begin position="40"/>
        <end position="57"/>
    </location>
</feature>
<name>A0AAD3D4X6_9STRA</name>
<organism evidence="2 3">
    <name type="scientific">Chaetoceros tenuissimus</name>
    <dbReference type="NCBI Taxonomy" id="426638"/>
    <lineage>
        <taxon>Eukaryota</taxon>
        <taxon>Sar</taxon>
        <taxon>Stramenopiles</taxon>
        <taxon>Ochrophyta</taxon>
        <taxon>Bacillariophyta</taxon>
        <taxon>Coscinodiscophyceae</taxon>
        <taxon>Chaetocerotophycidae</taxon>
        <taxon>Chaetocerotales</taxon>
        <taxon>Chaetocerotaceae</taxon>
        <taxon>Chaetoceros</taxon>
    </lineage>
</organism>
<keyword evidence="3" id="KW-1185">Reference proteome</keyword>
<protein>
    <submittedName>
        <fullName evidence="2">Uncharacterized protein</fullName>
    </submittedName>
</protein>
<dbReference type="EMBL" id="BLLK01000056">
    <property type="protein sequence ID" value="GFH56826.1"/>
    <property type="molecule type" value="Genomic_DNA"/>
</dbReference>
<accession>A0AAD3D4X6</accession>
<sequence length="124" mass="14402">MSVIEPECQQQQNESTVNAEQQQEGDLSRIEEEPQQDQNTDTRLRASDDGEGSRDDFNSPEDALMIEEKRALKEEDMKDEEEHRSLNDELEAVLNERQELIQKFLILQKMLNSLKISNDPRSNP</sequence>
<feature type="region of interest" description="Disordered" evidence="1">
    <location>
        <begin position="1"/>
        <end position="84"/>
    </location>
</feature>
<dbReference type="Proteomes" id="UP001054902">
    <property type="component" value="Unassembled WGS sequence"/>
</dbReference>
<comment type="caution">
    <text evidence="2">The sequence shown here is derived from an EMBL/GenBank/DDBJ whole genome shotgun (WGS) entry which is preliminary data.</text>
</comment>
<reference evidence="2 3" key="1">
    <citation type="journal article" date="2021" name="Sci. Rep.">
        <title>The genome of the diatom Chaetoceros tenuissimus carries an ancient integrated fragment of an extant virus.</title>
        <authorList>
            <person name="Hongo Y."/>
            <person name="Kimura K."/>
            <person name="Takaki Y."/>
            <person name="Yoshida Y."/>
            <person name="Baba S."/>
            <person name="Kobayashi G."/>
            <person name="Nagasaki K."/>
            <person name="Hano T."/>
            <person name="Tomaru Y."/>
        </authorList>
    </citation>
    <scope>NUCLEOTIDE SEQUENCE [LARGE SCALE GENOMIC DNA]</scope>
    <source>
        <strain evidence="2 3">NIES-3715</strain>
    </source>
</reference>
<dbReference type="AlphaFoldDB" id="A0AAD3D4X6"/>
<proteinExistence type="predicted"/>